<evidence type="ECO:0000313" key="1">
    <source>
        <dbReference type="EMBL" id="NMM46188.1"/>
    </source>
</evidence>
<proteinExistence type="predicted"/>
<dbReference type="EMBL" id="JABBNT010000005">
    <property type="protein sequence ID" value="NMM46188.1"/>
    <property type="molecule type" value="Genomic_DNA"/>
</dbReference>
<organism evidence="1 2">
    <name type="scientific">Pacificispira spongiicola</name>
    <dbReference type="NCBI Taxonomy" id="2729598"/>
    <lineage>
        <taxon>Bacteria</taxon>
        <taxon>Pseudomonadati</taxon>
        <taxon>Pseudomonadota</taxon>
        <taxon>Alphaproteobacteria</taxon>
        <taxon>Rhodospirillales</taxon>
        <taxon>Rhodospirillaceae</taxon>
        <taxon>Pacificispira</taxon>
    </lineage>
</organism>
<dbReference type="AlphaFoldDB" id="A0A7Y0E2Z2"/>
<accession>A0A7Y0E2Z2</accession>
<reference evidence="1 2" key="1">
    <citation type="submission" date="2020-04" db="EMBL/GenBank/DDBJ databases">
        <title>Rhodospirillaceae bacterium KN72 isolated from deep sea.</title>
        <authorList>
            <person name="Zhang D.-C."/>
        </authorList>
    </citation>
    <scope>NUCLEOTIDE SEQUENCE [LARGE SCALE GENOMIC DNA]</scope>
    <source>
        <strain evidence="1 2">KN72</strain>
    </source>
</reference>
<dbReference type="PROSITE" id="PS51257">
    <property type="entry name" value="PROKAR_LIPOPROTEIN"/>
    <property type="match status" value="1"/>
</dbReference>
<evidence type="ECO:0008006" key="3">
    <source>
        <dbReference type="Google" id="ProtNLM"/>
    </source>
</evidence>
<dbReference type="Proteomes" id="UP000539372">
    <property type="component" value="Unassembled WGS sequence"/>
</dbReference>
<sequence length="223" mass="25330">MRCGFKRAAVFVAGGLMLAGCSINPDEPEAYPKVSGNTFDLQNELSVVLPVAERINVSYEFVQSDSAEDYISAPGMFDGPIWWFQERTAEEPEQFLGIHLLKRDGDDFEEAPGALVRLSRTNYDVQTYCFDLSKDTIPPEIQPYLDSFRNLDQEISTDIYFRRFILRKEREGGERTDLVYIRDIVRLGYTCEAIGDLTEPKPGNDEIVQQLQTDSQAAFEVMS</sequence>
<protein>
    <recommendedName>
        <fullName evidence="3">Lipoprotein</fullName>
    </recommendedName>
</protein>
<name>A0A7Y0E2Z2_9PROT</name>
<gene>
    <name evidence="1" type="ORF">HH303_16980</name>
</gene>
<comment type="caution">
    <text evidence="1">The sequence shown here is derived from an EMBL/GenBank/DDBJ whole genome shotgun (WGS) entry which is preliminary data.</text>
</comment>
<evidence type="ECO:0000313" key="2">
    <source>
        <dbReference type="Proteomes" id="UP000539372"/>
    </source>
</evidence>
<keyword evidence="2" id="KW-1185">Reference proteome</keyword>
<dbReference type="RefSeq" id="WP_169626564.1">
    <property type="nucleotide sequence ID" value="NZ_JABBNT010000005.1"/>
</dbReference>